<evidence type="ECO:0000313" key="7">
    <source>
        <dbReference type="EMBL" id="NBJ26659.1"/>
    </source>
</evidence>
<proteinExistence type="inferred from homology"/>
<protein>
    <submittedName>
        <fullName evidence="7">Efflux RND transporter periplasmic adaptor subunit</fullName>
    </submittedName>
</protein>
<dbReference type="InterPro" id="IPR051909">
    <property type="entry name" value="MFP_Cation_Efflux"/>
</dbReference>
<dbReference type="PANTHER" id="PTHR30097:SF15">
    <property type="entry name" value="CATION EFFLUX SYSTEM PROTEIN CUSB"/>
    <property type="match status" value="1"/>
</dbReference>
<dbReference type="Pfam" id="PF25954">
    <property type="entry name" value="Beta-barrel_RND_2"/>
    <property type="match status" value="1"/>
</dbReference>
<organism evidence="7 8">
    <name type="scientific">Microvirga arsenatis</name>
    <dbReference type="NCBI Taxonomy" id="2692265"/>
    <lineage>
        <taxon>Bacteria</taxon>
        <taxon>Pseudomonadati</taxon>
        <taxon>Pseudomonadota</taxon>
        <taxon>Alphaproteobacteria</taxon>
        <taxon>Hyphomicrobiales</taxon>
        <taxon>Methylobacteriaceae</taxon>
        <taxon>Microvirga</taxon>
    </lineage>
</organism>
<dbReference type="Pfam" id="PF25919">
    <property type="entry name" value="BSH_CusB"/>
    <property type="match status" value="1"/>
</dbReference>
<dbReference type="EMBL" id="JAAAXJ010000016">
    <property type="protein sequence ID" value="NBJ26659.1"/>
    <property type="molecule type" value="Genomic_DNA"/>
</dbReference>
<dbReference type="PANTHER" id="PTHR30097">
    <property type="entry name" value="CATION EFFLUX SYSTEM PROTEIN CUSB"/>
    <property type="match status" value="1"/>
</dbReference>
<reference evidence="7 8" key="1">
    <citation type="submission" date="2020-01" db="EMBL/GenBank/DDBJ databases">
        <title>Microvirga sp. nov., an arsenate reduction bacterium isolated from Tibet hotspring sediments.</title>
        <authorList>
            <person name="Yuan C.-G."/>
        </authorList>
    </citation>
    <scope>NUCLEOTIDE SEQUENCE [LARGE SCALE GENOMIC DNA]</scope>
    <source>
        <strain evidence="7 8">SYSU G3D203</strain>
    </source>
</reference>
<keyword evidence="2" id="KW-0813">Transport</keyword>
<feature type="transmembrane region" description="Helical" evidence="3">
    <location>
        <begin position="27"/>
        <end position="45"/>
    </location>
</feature>
<comment type="similarity">
    <text evidence="1">Belongs to the membrane fusion protein (MFP) (TC 8.A.1) family.</text>
</comment>
<evidence type="ECO:0000259" key="4">
    <source>
        <dbReference type="Pfam" id="PF25919"/>
    </source>
</evidence>
<evidence type="ECO:0000313" key="8">
    <source>
        <dbReference type="Proteomes" id="UP000818323"/>
    </source>
</evidence>
<gene>
    <name evidence="7" type="ORF">GR303_20140</name>
</gene>
<evidence type="ECO:0000256" key="3">
    <source>
        <dbReference type="SAM" id="Phobius"/>
    </source>
</evidence>
<dbReference type="RefSeq" id="WP_161725256.1">
    <property type="nucleotide sequence ID" value="NZ_JAAAXI010000017.1"/>
</dbReference>
<feature type="domain" description="CusB-like barrel-sandwich hybrid" evidence="4">
    <location>
        <begin position="216"/>
        <end position="337"/>
    </location>
</feature>
<evidence type="ECO:0000259" key="5">
    <source>
        <dbReference type="Pfam" id="PF25954"/>
    </source>
</evidence>
<keyword evidence="8" id="KW-1185">Reference proteome</keyword>
<accession>A0ABW9Z7Q7</accession>
<dbReference type="NCBIfam" id="TIGR01730">
    <property type="entry name" value="RND_mfp"/>
    <property type="match status" value="1"/>
</dbReference>
<keyword evidence="3" id="KW-0812">Transmembrane</keyword>
<evidence type="ECO:0000256" key="1">
    <source>
        <dbReference type="ARBA" id="ARBA00009477"/>
    </source>
</evidence>
<name>A0ABW9Z7Q7_9HYPH</name>
<evidence type="ECO:0000259" key="6">
    <source>
        <dbReference type="Pfam" id="PF25975"/>
    </source>
</evidence>
<dbReference type="Proteomes" id="UP000818323">
    <property type="component" value="Unassembled WGS sequence"/>
</dbReference>
<dbReference type="Gene3D" id="2.40.420.20">
    <property type="match status" value="1"/>
</dbReference>
<dbReference type="InterPro" id="IPR058790">
    <property type="entry name" value="BSH_CusB"/>
</dbReference>
<evidence type="ECO:0000256" key="2">
    <source>
        <dbReference type="ARBA" id="ARBA00022448"/>
    </source>
</evidence>
<dbReference type="Gene3D" id="2.40.30.170">
    <property type="match status" value="1"/>
</dbReference>
<dbReference type="Pfam" id="PF25975">
    <property type="entry name" value="CzcB_C"/>
    <property type="match status" value="1"/>
</dbReference>
<dbReference type="SUPFAM" id="SSF111369">
    <property type="entry name" value="HlyD-like secretion proteins"/>
    <property type="match status" value="1"/>
</dbReference>
<feature type="domain" description="CusB-like beta-barrel" evidence="5">
    <location>
        <begin position="341"/>
        <end position="417"/>
    </location>
</feature>
<dbReference type="InterPro" id="IPR058792">
    <property type="entry name" value="Beta-barrel_RND_2"/>
</dbReference>
<keyword evidence="3" id="KW-0472">Membrane</keyword>
<dbReference type="InterPro" id="IPR058649">
    <property type="entry name" value="CzcB_C"/>
</dbReference>
<dbReference type="InterPro" id="IPR006143">
    <property type="entry name" value="RND_pump_MFP"/>
</dbReference>
<feature type="domain" description="CzcB-like C-terminal circularly permuted SH3-like" evidence="6">
    <location>
        <begin position="424"/>
        <end position="484"/>
    </location>
</feature>
<comment type="caution">
    <text evidence="7">The sequence shown here is derived from an EMBL/GenBank/DDBJ whole genome shotgun (WGS) entry which is preliminary data.</text>
</comment>
<keyword evidence="3" id="KW-1133">Transmembrane helix</keyword>
<sequence length="506" mass="54642">MDQMTRFHAPELGEQRPSDGKRALRRMFVAVLVLLALAAGMWLGFRAGQGGLALPGGIALPRWLGFAPEGNGSPPATGPIAYYRHPDGQPFYSAVPKKTEDGRDYVAVRVGEDVSFDDKPKDASAGQSAADQASGKKILYYRNPMGLPDTSPVPKKDSMGMDYIPVYEGEAEDGSTVTVSPGKLQRTGVRSEAVERRVVTRPVRAPGTVKLDERRIAVISLRSESFIDKVEDVTTGERVRKGDPLLRLYSPDIAAASAQYLSVVNEGSGAGRPLVLEGARRRLENLNVPPEVIAEIERTRKVPTAITWSAPRDGIILERNAIEGMRAMPGDVLFRLADISTVWILADVPEHDLGAVQPGQAVTLRVRSLPGQTFSGRVDLIYPQVNPETRTARVRIEIPNRDGLLLPDMYADVEFATGSGKPVVAVPDSALIDTGTRQIVIVDKGEGRFEPRQVKVGARGNGFVEIREGVAAGDQVVTSANFLIDAESNLKAALQGMTAPAEEKPQ</sequence>